<keyword evidence="2" id="KW-1185">Reference proteome</keyword>
<dbReference type="STRING" id="470826.SAMN04488027_11819"/>
<reference evidence="1 2" key="1">
    <citation type="submission" date="2016-10" db="EMBL/GenBank/DDBJ databases">
        <authorList>
            <person name="de Groot N.N."/>
        </authorList>
    </citation>
    <scope>NUCLEOTIDE SEQUENCE [LARGE SCALE GENOMIC DNA]</scope>
    <source>
        <strain evidence="1 2">DSM 19803</strain>
    </source>
</reference>
<dbReference type="RefSeq" id="WP_093370006.1">
    <property type="nucleotide sequence ID" value="NZ_FNCW01000018.1"/>
</dbReference>
<protein>
    <recommendedName>
        <fullName evidence="3">Sulfotransferase family protein</fullName>
    </recommendedName>
</protein>
<dbReference type="Gene3D" id="3.40.50.300">
    <property type="entry name" value="P-loop containing nucleotide triphosphate hydrolases"/>
    <property type="match status" value="1"/>
</dbReference>
<gene>
    <name evidence="1" type="ORF">SAMN04488027_11819</name>
</gene>
<dbReference type="OrthoDB" id="1435519at2"/>
<evidence type="ECO:0000313" key="2">
    <source>
        <dbReference type="Proteomes" id="UP000199296"/>
    </source>
</evidence>
<dbReference type="AlphaFoldDB" id="A0A1G7Z6D2"/>
<proteinExistence type="predicted"/>
<dbReference type="InterPro" id="IPR027417">
    <property type="entry name" value="P-loop_NTPase"/>
</dbReference>
<evidence type="ECO:0008006" key="3">
    <source>
        <dbReference type="Google" id="ProtNLM"/>
    </source>
</evidence>
<name>A0A1G7Z6D2_9FLAO</name>
<sequence length="152" mass="18012">MILINKILNRYYKYFGSRKYSKFVIIARSRTGSNLLNSYLNNSPQIIARGELFGRIGDKDKKRIWTDIYRKYSSLVCWVGFKLFYEHPVDSDSKFVWNQIKKDKSILIIHLTRDNKVRAELSKLIAFKTKKWAANTSKPNFEKVLLKKKKLN</sequence>
<accession>A0A1G7Z6D2</accession>
<organism evidence="1 2">
    <name type="scientific">Psychroflexus sediminis</name>
    <dbReference type="NCBI Taxonomy" id="470826"/>
    <lineage>
        <taxon>Bacteria</taxon>
        <taxon>Pseudomonadati</taxon>
        <taxon>Bacteroidota</taxon>
        <taxon>Flavobacteriia</taxon>
        <taxon>Flavobacteriales</taxon>
        <taxon>Flavobacteriaceae</taxon>
        <taxon>Psychroflexus</taxon>
    </lineage>
</organism>
<evidence type="ECO:0000313" key="1">
    <source>
        <dbReference type="EMBL" id="SDH03690.1"/>
    </source>
</evidence>
<dbReference type="EMBL" id="FNCW01000018">
    <property type="protein sequence ID" value="SDH03690.1"/>
    <property type="molecule type" value="Genomic_DNA"/>
</dbReference>
<dbReference type="Proteomes" id="UP000199296">
    <property type="component" value="Unassembled WGS sequence"/>
</dbReference>